<proteinExistence type="inferred from homology"/>
<feature type="domain" description="ABC transmembrane type-1" evidence="9">
    <location>
        <begin position="109"/>
        <end position="323"/>
    </location>
</feature>
<evidence type="ECO:0000313" key="11">
    <source>
        <dbReference type="Proteomes" id="UP001204746"/>
    </source>
</evidence>
<evidence type="ECO:0000256" key="7">
    <source>
        <dbReference type="RuleBase" id="RU363032"/>
    </source>
</evidence>
<comment type="caution">
    <text evidence="10">The sequence shown here is derived from an EMBL/GenBank/DDBJ whole genome shotgun (WGS) entry which is preliminary data.</text>
</comment>
<feature type="compositionally biased region" description="Pro residues" evidence="8">
    <location>
        <begin position="19"/>
        <end position="31"/>
    </location>
</feature>
<dbReference type="RefSeq" id="WP_256650466.1">
    <property type="nucleotide sequence ID" value="NZ_JANIAA010000007.1"/>
</dbReference>
<dbReference type="Proteomes" id="UP001204746">
    <property type="component" value="Unassembled WGS sequence"/>
</dbReference>
<organism evidence="10 11">
    <name type="scientific">Streptomyces rugosispiralis</name>
    <dbReference type="NCBI Taxonomy" id="2967341"/>
    <lineage>
        <taxon>Bacteria</taxon>
        <taxon>Bacillati</taxon>
        <taxon>Actinomycetota</taxon>
        <taxon>Actinomycetes</taxon>
        <taxon>Kitasatosporales</taxon>
        <taxon>Streptomycetaceae</taxon>
        <taxon>Streptomyces</taxon>
    </lineage>
</organism>
<evidence type="ECO:0000256" key="4">
    <source>
        <dbReference type="ARBA" id="ARBA00022692"/>
    </source>
</evidence>
<dbReference type="InterPro" id="IPR035906">
    <property type="entry name" value="MetI-like_sf"/>
</dbReference>
<feature type="region of interest" description="Disordered" evidence="8">
    <location>
        <begin position="1"/>
        <end position="38"/>
    </location>
</feature>
<dbReference type="Pfam" id="PF00528">
    <property type="entry name" value="BPD_transp_1"/>
    <property type="match status" value="1"/>
</dbReference>
<keyword evidence="2 7" id="KW-0813">Transport</keyword>
<dbReference type="PROSITE" id="PS50928">
    <property type="entry name" value="ABC_TM1"/>
    <property type="match status" value="1"/>
</dbReference>
<dbReference type="EMBL" id="JANIAA010000007">
    <property type="protein sequence ID" value="MCQ8189343.1"/>
    <property type="molecule type" value="Genomic_DNA"/>
</dbReference>
<keyword evidence="11" id="KW-1185">Reference proteome</keyword>
<feature type="transmembrane region" description="Helical" evidence="7">
    <location>
        <begin position="155"/>
        <end position="176"/>
    </location>
</feature>
<reference evidence="10 11" key="1">
    <citation type="submission" date="2022-07" db="EMBL/GenBank/DDBJ databases">
        <authorList>
            <person name="Phongsopitanun W."/>
            <person name="Tanasupawat S."/>
        </authorList>
    </citation>
    <scope>NUCLEOTIDE SEQUENCE [LARGE SCALE GENOMIC DNA]</scope>
    <source>
        <strain evidence="10 11">RCU-064</strain>
    </source>
</reference>
<evidence type="ECO:0000256" key="1">
    <source>
        <dbReference type="ARBA" id="ARBA00004651"/>
    </source>
</evidence>
<keyword evidence="3" id="KW-1003">Cell membrane</keyword>
<dbReference type="PANTHER" id="PTHR43227">
    <property type="entry name" value="BLL4140 PROTEIN"/>
    <property type="match status" value="1"/>
</dbReference>
<feature type="transmembrane region" description="Helical" evidence="7">
    <location>
        <begin position="242"/>
        <end position="260"/>
    </location>
</feature>
<comment type="similarity">
    <text evidence="7">Belongs to the binding-protein-dependent transport system permease family.</text>
</comment>
<dbReference type="PANTHER" id="PTHR43227:SF11">
    <property type="entry name" value="BLL4140 PROTEIN"/>
    <property type="match status" value="1"/>
</dbReference>
<evidence type="ECO:0000256" key="5">
    <source>
        <dbReference type="ARBA" id="ARBA00022989"/>
    </source>
</evidence>
<keyword evidence="4 7" id="KW-0812">Transmembrane</keyword>
<evidence type="ECO:0000256" key="2">
    <source>
        <dbReference type="ARBA" id="ARBA00022448"/>
    </source>
</evidence>
<dbReference type="SUPFAM" id="SSF161098">
    <property type="entry name" value="MetI-like"/>
    <property type="match status" value="1"/>
</dbReference>
<feature type="transmembrane region" description="Helical" evidence="7">
    <location>
        <begin position="108"/>
        <end position="134"/>
    </location>
</feature>
<evidence type="ECO:0000256" key="3">
    <source>
        <dbReference type="ARBA" id="ARBA00022475"/>
    </source>
</evidence>
<dbReference type="InterPro" id="IPR000515">
    <property type="entry name" value="MetI-like"/>
</dbReference>
<accession>A0ABT1UX13</accession>
<dbReference type="Gene3D" id="1.10.3720.10">
    <property type="entry name" value="MetI-like"/>
    <property type="match status" value="1"/>
</dbReference>
<dbReference type="InterPro" id="IPR050809">
    <property type="entry name" value="UgpAE/MalFG_permease"/>
</dbReference>
<evidence type="ECO:0000256" key="8">
    <source>
        <dbReference type="SAM" id="MobiDB-lite"/>
    </source>
</evidence>
<comment type="subcellular location">
    <subcellularLocation>
        <location evidence="1 7">Cell membrane</location>
        <topology evidence="1 7">Multi-pass membrane protein</topology>
    </subcellularLocation>
</comment>
<feature type="transmembrane region" description="Helical" evidence="7">
    <location>
        <begin position="196"/>
        <end position="221"/>
    </location>
</feature>
<dbReference type="CDD" id="cd06261">
    <property type="entry name" value="TM_PBP2"/>
    <property type="match status" value="1"/>
</dbReference>
<feature type="transmembrane region" description="Helical" evidence="7">
    <location>
        <begin position="302"/>
        <end position="323"/>
    </location>
</feature>
<evidence type="ECO:0000313" key="10">
    <source>
        <dbReference type="EMBL" id="MCQ8189343.1"/>
    </source>
</evidence>
<sequence>MAEPARGALADRGATPGRDAPPAPGTPPGPGTPTARTGRWHRLRRDRTLLLMVAPAVGLLLLFTYVPLLWTTVAYLDYDPFTQGLWSSPWVGLDNFTLLFEDSRFWDAFANTLSITFIQLVLFFPVPIALALLLNSVLSDKVRGLVQSILYLPHFFSWVLVITIFQQMLGGAGLLAQQLRAHGHEGFDLMTDPGVFKFLITAQLVWKDAGWGVIVFLAALSAVNQDLYEAAAVDGANRRRRMWHVTLPALRPVVALLLVLRVGDSLTVGFEQILLQRDAVGPGASEVFDTYVWWVGIANTDYGIAAAGGLIKGAFSLVLVLIANKVAHMLGEQGVYRK</sequence>
<protein>
    <submittedName>
        <fullName evidence="10">ABC transporter permease subunit</fullName>
    </submittedName>
</protein>
<keyword evidence="5 7" id="KW-1133">Transmembrane helix</keyword>
<feature type="transmembrane region" description="Helical" evidence="7">
    <location>
        <begin position="49"/>
        <end position="70"/>
    </location>
</feature>
<keyword evidence="6 7" id="KW-0472">Membrane</keyword>
<name>A0ABT1UX13_9ACTN</name>
<gene>
    <name evidence="10" type="ORF">NP777_13925</name>
</gene>
<evidence type="ECO:0000259" key="9">
    <source>
        <dbReference type="PROSITE" id="PS50928"/>
    </source>
</evidence>
<evidence type="ECO:0000256" key="6">
    <source>
        <dbReference type="ARBA" id="ARBA00023136"/>
    </source>
</evidence>